<evidence type="ECO:0000256" key="1">
    <source>
        <dbReference type="ARBA" id="ARBA00022737"/>
    </source>
</evidence>
<feature type="repeat" description="TPR" evidence="3">
    <location>
        <begin position="102"/>
        <end position="135"/>
    </location>
</feature>
<evidence type="ECO:0000256" key="3">
    <source>
        <dbReference type="PROSITE-ProRule" id="PRU00339"/>
    </source>
</evidence>
<keyword evidence="8" id="KW-1185">Reference proteome</keyword>
<dbReference type="PROSITE" id="PS50293">
    <property type="entry name" value="TPR_REGION"/>
    <property type="match status" value="1"/>
</dbReference>
<feature type="compositionally biased region" description="Polar residues" evidence="5">
    <location>
        <begin position="441"/>
        <end position="450"/>
    </location>
</feature>
<sequence>MKTPFIARPLLLAAVLGCASAPQRPAPAAPVQRDAAPQRRTEAGAPGPAADAQAPEALSARAQRLFAEAVRAQEDQKKLQVPTDWAVLERRWRAVLDAADVAEVHFNVGVALEQQGRLDEARAEYERALASKPSLRQAAVNLGVLLEKRGDVQGAQAIYAGVVRDFPEDARARARLAALYRDAGQLDDAWRLAREALLRDPRSVGAYEVLVRVAAQRNNLDLAKLIALRAQKLDGADPELPYLLGVIAARQGDDAAATVQLRKALALDGHYLPARYALLQAAVKKESWKQVAEHTQAILAQDPKNAPVQLAYGIALRHLDKPDDALAAYDRAEQVSAGRLPEVHLARGVLYMRVKSECEPALKEFRAYAQAAGPMATTDSPVLKLQRECEQAVEEGRRAAEVANELKRKAEQKAAEEAARKAAEKGEASPVPVPTQGGAVSPTSAQSPTR</sequence>
<dbReference type="Pfam" id="PF14559">
    <property type="entry name" value="TPR_19"/>
    <property type="match status" value="1"/>
</dbReference>
<dbReference type="NCBIfam" id="NF033758">
    <property type="entry name" value="gliding_GltE"/>
    <property type="match status" value="1"/>
</dbReference>
<evidence type="ECO:0000313" key="8">
    <source>
        <dbReference type="Proteomes" id="UP001162891"/>
    </source>
</evidence>
<feature type="compositionally biased region" description="Basic and acidic residues" evidence="5">
    <location>
        <begin position="404"/>
        <end position="427"/>
    </location>
</feature>
<organism evidence="7 8">
    <name type="scientific">Anaeromyxobacter oryzae</name>
    <dbReference type="NCBI Taxonomy" id="2918170"/>
    <lineage>
        <taxon>Bacteria</taxon>
        <taxon>Pseudomonadati</taxon>
        <taxon>Myxococcota</taxon>
        <taxon>Myxococcia</taxon>
        <taxon>Myxococcales</taxon>
        <taxon>Cystobacterineae</taxon>
        <taxon>Anaeromyxobacteraceae</taxon>
        <taxon>Anaeromyxobacter</taxon>
    </lineage>
</organism>
<dbReference type="PANTHER" id="PTHR44809">
    <property type="match status" value="1"/>
</dbReference>
<dbReference type="PANTHER" id="PTHR44809:SF1">
    <property type="entry name" value="PROTEIN O-MANNOSYL-TRANSFERASE TMTC1"/>
    <property type="match status" value="1"/>
</dbReference>
<proteinExistence type="predicted"/>
<keyword evidence="2 3" id="KW-0802">TPR repeat</keyword>
<evidence type="ECO:0000256" key="4">
    <source>
        <dbReference type="SAM" id="Coils"/>
    </source>
</evidence>
<dbReference type="SUPFAM" id="SSF48452">
    <property type="entry name" value="TPR-like"/>
    <property type="match status" value="2"/>
</dbReference>
<reference evidence="8" key="1">
    <citation type="journal article" date="2022" name="Int. J. Syst. Evol. Microbiol.">
        <title>Anaeromyxobacter oryzae sp. nov., Anaeromyxobacter diazotrophicus sp. nov. and Anaeromyxobacter paludicola sp. nov., isolated from paddy soils.</title>
        <authorList>
            <person name="Itoh H."/>
            <person name="Xu Z."/>
            <person name="Mise K."/>
            <person name="Masuda Y."/>
            <person name="Ushijima N."/>
            <person name="Hayakawa C."/>
            <person name="Shiratori Y."/>
            <person name="Senoo K."/>
        </authorList>
    </citation>
    <scope>NUCLEOTIDE SEQUENCE [LARGE SCALE GENOMIC DNA]</scope>
    <source>
        <strain evidence="8">Red232</strain>
    </source>
</reference>
<dbReference type="Gene3D" id="1.25.40.10">
    <property type="entry name" value="Tetratricopeptide repeat domain"/>
    <property type="match status" value="2"/>
</dbReference>
<dbReference type="InterPro" id="IPR019734">
    <property type="entry name" value="TPR_rpt"/>
</dbReference>
<name>A0ABM7WZG3_9BACT</name>
<feature type="region of interest" description="Disordered" evidence="5">
    <location>
        <begin position="404"/>
        <end position="450"/>
    </location>
</feature>
<dbReference type="Proteomes" id="UP001162891">
    <property type="component" value="Chromosome"/>
</dbReference>
<dbReference type="RefSeq" id="WP_263009826.1">
    <property type="nucleotide sequence ID" value="NZ_AP025591.1"/>
</dbReference>
<evidence type="ECO:0000313" key="7">
    <source>
        <dbReference type="EMBL" id="BDG04932.1"/>
    </source>
</evidence>
<evidence type="ECO:0008006" key="9">
    <source>
        <dbReference type="Google" id="ProtNLM"/>
    </source>
</evidence>
<dbReference type="InterPro" id="IPR013105">
    <property type="entry name" value="TPR_2"/>
</dbReference>
<protein>
    <recommendedName>
        <fullName evidence="9">Tetratricopeptide repeat protein</fullName>
    </recommendedName>
</protein>
<evidence type="ECO:0000256" key="5">
    <source>
        <dbReference type="SAM" id="MobiDB-lite"/>
    </source>
</evidence>
<feature type="chain" id="PRO_5045192919" description="Tetratricopeptide repeat protein" evidence="6">
    <location>
        <begin position="29"/>
        <end position="450"/>
    </location>
</feature>
<gene>
    <name evidence="7" type="ORF">AMOR_39280</name>
</gene>
<keyword evidence="6" id="KW-0732">Signal</keyword>
<dbReference type="SMART" id="SM00028">
    <property type="entry name" value="TPR"/>
    <property type="match status" value="4"/>
</dbReference>
<feature type="repeat" description="TPR" evidence="3">
    <location>
        <begin position="170"/>
        <end position="203"/>
    </location>
</feature>
<evidence type="ECO:0000256" key="2">
    <source>
        <dbReference type="ARBA" id="ARBA00022803"/>
    </source>
</evidence>
<dbReference type="EMBL" id="AP025591">
    <property type="protein sequence ID" value="BDG04932.1"/>
    <property type="molecule type" value="Genomic_DNA"/>
</dbReference>
<dbReference type="Pfam" id="PF07719">
    <property type="entry name" value="TPR_2"/>
    <property type="match status" value="1"/>
</dbReference>
<keyword evidence="4" id="KW-0175">Coiled coil</keyword>
<dbReference type="PROSITE" id="PS50005">
    <property type="entry name" value="TPR"/>
    <property type="match status" value="2"/>
</dbReference>
<keyword evidence="1" id="KW-0677">Repeat</keyword>
<feature type="compositionally biased region" description="Low complexity" evidence="5">
    <location>
        <begin position="43"/>
        <end position="56"/>
    </location>
</feature>
<feature type="signal peptide" evidence="6">
    <location>
        <begin position="1"/>
        <end position="28"/>
    </location>
</feature>
<feature type="region of interest" description="Disordered" evidence="5">
    <location>
        <begin position="22"/>
        <end position="56"/>
    </location>
</feature>
<accession>A0ABM7WZG3</accession>
<evidence type="ECO:0000256" key="6">
    <source>
        <dbReference type="SAM" id="SignalP"/>
    </source>
</evidence>
<feature type="coiled-coil region" evidence="4">
    <location>
        <begin position="111"/>
        <end position="138"/>
    </location>
</feature>
<dbReference type="InterPro" id="IPR011990">
    <property type="entry name" value="TPR-like_helical_dom_sf"/>
</dbReference>
<dbReference type="InterPro" id="IPR052943">
    <property type="entry name" value="TMTC_O-mannosyl-trnsfr"/>
</dbReference>